<dbReference type="GO" id="GO:0006620">
    <property type="term" value="P:post-translational protein targeting to endoplasmic reticulum membrane"/>
    <property type="evidence" value="ECO:0007669"/>
    <property type="project" value="InterPro"/>
</dbReference>
<dbReference type="InterPro" id="IPR029071">
    <property type="entry name" value="Ubiquitin-like_domsf"/>
</dbReference>
<evidence type="ECO:0000259" key="3">
    <source>
        <dbReference type="PROSITE" id="PS50053"/>
    </source>
</evidence>
<comment type="subcellular location">
    <subcellularLocation>
        <location evidence="1">Cytoplasm</location>
        <location evidence="1">Cytosol</location>
    </subcellularLocation>
</comment>
<dbReference type="Pfam" id="PF00240">
    <property type="entry name" value="ubiquitin"/>
    <property type="match status" value="1"/>
</dbReference>
<dbReference type="Proteomes" id="UP001431783">
    <property type="component" value="Unassembled WGS sequence"/>
</dbReference>
<evidence type="ECO:0000313" key="4">
    <source>
        <dbReference type="EMBL" id="KAK9885520.1"/>
    </source>
</evidence>
<dbReference type="Gene3D" id="3.10.20.90">
    <property type="entry name" value="Phosphatidylinositol 3-kinase Catalytic Subunit, Chain A, domain 1"/>
    <property type="match status" value="1"/>
</dbReference>
<dbReference type="PANTHER" id="PTHR46555">
    <property type="entry name" value="UBIQUITIN-LIKE PROTEIN 4A"/>
    <property type="match status" value="1"/>
</dbReference>
<dbReference type="SMART" id="SM00213">
    <property type="entry name" value="UBQ"/>
    <property type="match status" value="1"/>
</dbReference>
<feature type="domain" description="Ubiquitin-like" evidence="3">
    <location>
        <begin position="1"/>
        <end position="77"/>
    </location>
</feature>
<dbReference type="SUPFAM" id="SSF54236">
    <property type="entry name" value="Ubiquitin-like"/>
    <property type="match status" value="1"/>
</dbReference>
<comment type="caution">
    <text evidence="4">The sequence shown here is derived from an EMBL/GenBank/DDBJ whole genome shotgun (WGS) entry which is preliminary data.</text>
</comment>
<gene>
    <name evidence="4" type="ORF">WA026_011013</name>
</gene>
<evidence type="ECO:0000313" key="5">
    <source>
        <dbReference type="Proteomes" id="UP001431783"/>
    </source>
</evidence>
<name>A0AAW1USN2_9CUCU</name>
<reference evidence="4 5" key="1">
    <citation type="submission" date="2023-03" db="EMBL/GenBank/DDBJ databases">
        <title>Genome insight into feeding habits of ladybird beetles.</title>
        <authorList>
            <person name="Li H.-S."/>
            <person name="Huang Y.-H."/>
            <person name="Pang H."/>
        </authorList>
    </citation>
    <scope>NUCLEOTIDE SEQUENCE [LARGE SCALE GENOMIC DNA]</scope>
    <source>
        <strain evidence="4">SYSU_2023b</strain>
        <tissue evidence="4">Whole body</tissue>
    </source>
</reference>
<sequence length="129" mass="14773">MKIIIKCLKGGNCLVEVDESTTIAELKKRIETDINIPATQQTLVLFGKTLQDDKPVSFYPKIKDGTKLYVAVKKPESLNTVLSKFLRHYYTEEQCKMIVDEFMKNFNIKIKNLSLDDLERIAIEDGDNS</sequence>
<keyword evidence="2" id="KW-0963">Cytoplasm</keyword>
<keyword evidence="5" id="KW-1185">Reference proteome</keyword>
<dbReference type="GO" id="GO:0051087">
    <property type="term" value="F:protein-folding chaperone binding"/>
    <property type="evidence" value="ECO:0007669"/>
    <property type="project" value="TreeGrafter"/>
</dbReference>
<protein>
    <recommendedName>
        <fullName evidence="3">Ubiquitin-like domain-containing protein</fullName>
    </recommendedName>
</protein>
<dbReference type="PANTHER" id="PTHR46555:SF1">
    <property type="entry name" value="UBIQUITIN-LIKE PROTEIN 4A"/>
    <property type="match status" value="1"/>
</dbReference>
<proteinExistence type="predicted"/>
<dbReference type="InterPro" id="IPR000626">
    <property type="entry name" value="Ubiquitin-like_dom"/>
</dbReference>
<evidence type="ECO:0000256" key="1">
    <source>
        <dbReference type="ARBA" id="ARBA00004514"/>
    </source>
</evidence>
<organism evidence="4 5">
    <name type="scientific">Henosepilachna vigintioctopunctata</name>
    <dbReference type="NCBI Taxonomy" id="420089"/>
    <lineage>
        <taxon>Eukaryota</taxon>
        <taxon>Metazoa</taxon>
        <taxon>Ecdysozoa</taxon>
        <taxon>Arthropoda</taxon>
        <taxon>Hexapoda</taxon>
        <taxon>Insecta</taxon>
        <taxon>Pterygota</taxon>
        <taxon>Neoptera</taxon>
        <taxon>Endopterygota</taxon>
        <taxon>Coleoptera</taxon>
        <taxon>Polyphaga</taxon>
        <taxon>Cucujiformia</taxon>
        <taxon>Coccinelloidea</taxon>
        <taxon>Coccinellidae</taxon>
        <taxon>Epilachninae</taxon>
        <taxon>Epilachnini</taxon>
        <taxon>Henosepilachna</taxon>
    </lineage>
</organism>
<accession>A0AAW1USN2</accession>
<dbReference type="EMBL" id="JARQZJ010000095">
    <property type="protein sequence ID" value="KAK9885520.1"/>
    <property type="molecule type" value="Genomic_DNA"/>
</dbReference>
<dbReference type="InterPro" id="IPR047154">
    <property type="entry name" value="UBL4A-like"/>
</dbReference>
<dbReference type="AlphaFoldDB" id="A0AAW1USN2"/>
<dbReference type="GO" id="GO:0071818">
    <property type="term" value="C:BAT3 complex"/>
    <property type="evidence" value="ECO:0007669"/>
    <property type="project" value="TreeGrafter"/>
</dbReference>
<evidence type="ECO:0000256" key="2">
    <source>
        <dbReference type="ARBA" id="ARBA00022490"/>
    </source>
</evidence>
<dbReference type="PROSITE" id="PS50053">
    <property type="entry name" value="UBIQUITIN_2"/>
    <property type="match status" value="1"/>
</dbReference>
<dbReference type="GO" id="GO:0071816">
    <property type="term" value="P:tail-anchored membrane protein insertion into ER membrane"/>
    <property type="evidence" value="ECO:0007669"/>
    <property type="project" value="TreeGrafter"/>
</dbReference>